<name>A0A501WKP6_9BACT</name>
<reference evidence="2 3" key="1">
    <citation type="submission" date="2019-06" db="EMBL/GenBank/DDBJ databases">
        <title>A novel bacterium of genus Pontibacter, isolated from marine sediment.</title>
        <authorList>
            <person name="Huang H."/>
            <person name="Mo K."/>
            <person name="Hu Y."/>
        </authorList>
    </citation>
    <scope>NUCLEOTIDE SEQUENCE [LARGE SCALE GENOMIC DNA]</scope>
    <source>
        <strain evidence="2 3">HB172049</strain>
    </source>
</reference>
<gene>
    <name evidence="2" type="ORF">FJM65_02420</name>
</gene>
<comment type="caution">
    <text evidence="2">The sequence shown here is derived from an EMBL/GenBank/DDBJ whole genome shotgun (WGS) entry which is preliminary data.</text>
</comment>
<dbReference type="Proteomes" id="UP000316727">
    <property type="component" value="Unassembled WGS sequence"/>
</dbReference>
<evidence type="ECO:0000313" key="2">
    <source>
        <dbReference type="EMBL" id="TPE46216.1"/>
    </source>
</evidence>
<keyword evidence="1" id="KW-0472">Membrane</keyword>
<evidence type="ECO:0000256" key="1">
    <source>
        <dbReference type="SAM" id="Phobius"/>
    </source>
</evidence>
<protein>
    <submittedName>
        <fullName evidence="2">Uncharacterized protein</fullName>
    </submittedName>
</protein>
<proteinExistence type="predicted"/>
<keyword evidence="1" id="KW-1133">Transmembrane helix</keyword>
<sequence length="66" mass="7276">MAEINIERKKKPAWPWILLLLIILALVAWAIYSLTQDKEIDVEEVPSTGMVLPSESQAPLACGTVA</sequence>
<dbReference type="RefSeq" id="WP_140619033.1">
    <property type="nucleotide sequence ID" value="NZ_VFRQ01000001.1"/>
</dbReference>
<evidence type="ECO:0000313" key="3">
    <source>
        <dbReference type="Proteomes" id="UP000316727"/>
    </source>
</evidence>
<dbReference type="AlphaFoldDB" id="A0A501WKP6"/>
<dbReference type="EMBL" id="VFRQ01000001">
    <property type="protein sequence ID" value="TPE46216.1"/>
    <property type="molecule type" value="Genomic_DNA"/>
</dbReference>
<dbReference type="OrthoDB" id="854051at2"/>
<keyword evidence="1" id="KW-0812">Transmembrane</keyword>
<keyword evidence="3" id="KW-1185">Reference proteome</keyword>
<organism evidence="2 3">
    <name type="scientific">Pontibacter mangrovi</name>
    <dbReference type="NCBI Taxonomy" id="2589816"/>
    <lineage>
        <taxon>Bacteria</taxon>
        <taxon>Pseudomonadati</taxon>
        <taxon>Bacteroidota</taxon>
        <taxon>Cytophagia</taxon>
        <taxon>Cytophagales</taxon>
        <taxon>Hymenobacteraceae</taxon>
        <taxon>Pontibacter</taxon>
    </lineage>
</organism>
<feature type="transmembrane region" description="Helical" evidence="1">
    <location>
        <begin position="12"/>
        <end position="32"/>
    </location>
</feature>
<accession>A0A501WKP6</accession>